<reference evidence="12 13" key="1">
    <citation type="journal article" date="2016" name="Nat. Commun.">
        <title>Extremotolerant tardigrade genome and improved radiotolerance of human cultured cells by tardigrade-unique protein.</title>
        <authorList>
            <person name="Hashimoto T."/>
            <person name="Horikawa D.D."/>
            <person name="Saito Y."/>
            <person name="Kuwahara H."/>
            <person name="Kozuka-Hata H."/>
            <person name="Shin-I T."/>
            <person name="Minakuchi Y."/>
            <person name="Ohishi K."/>
            <person name="Motoyama A."/>
            <person name="Aizu T."/>
            <person name="Enomoto A."/>
            <person name="Kondo K."/>
            <person name="Tanaka S."/>
            <person name="Hara Y."/>
            <person name="Koshikawa S."/>
            <person name="Sagara H."/>
            <person name="Miura T."/>
            <person name="Yokobori S."/>
            <person name="Miyagawa K."/>
            <person name="Suzuki Y."/>
            <person name="Kubo T."/>
            <person name="Oyama M."/>
            <person name="Kohara Y."/>
            <person name="Fujiyama A."/>
            <person name="Arakawa K."/>
            <person name="Katayama T."/>
            <person name="Toyoda A."/>
            <person name="Kunieda T."/>
        </authorList>
    </citation>
    <scope>NUCLEOTIDE SEQUENCE [LARGE SCALE GENOMIC DNA]</scope>
    <source>
        <strain evidence="12 13">YOKOZUNA-1</strain>
    </source>
</reference>
<protein>
    <recommendedName>
        <fullName evidence="5">Beta-galactosidase</fullName>
        <ecNumber evidence="5">3.2.1.23</ecNumber>
    </recommendedName>
</protein>
<dbReference type="OrthoDB" id="1657402at2759"/>
<evidence type="ECO:0000256" key="4">
    <source>
        <dbReference type="PIRSR" id="PIRSR006336-1"/>
    </source>
</evidence>
<keyword evidence="8" id="KW-0732">Signal</keyword>
<dbReference type="Pfam" id="PF01301">
    <property type="entry name" value="Glyco_hydro_35"/>
    <property type="match status" value="1"/>
</dbReference>
<comment type="caution">
    <text evidence="12">The sequence shown here is derived from an EMBL/GenBank/DDBJ whole genome shotgun (WGS) entry which is preliminary data.</text>
</comment>
<dbReference type="FunFam" id="2.60.120.260:FF:000049">
    <property type="entry name" value="Beta-galactosidase"/>
    <property type="match status" value="1"/>
</dbReference>
<dbReference type="Gene3D" id="2.60.120.260">
    <property type="entry name" value="Galactose-binding domain-like"/>
    <property type="match status" value="2"/>
</dbReference>
<evidence type="ECO:0000256" key="3">
    <source>
        <dbReference type="ARBA" id="ARBA00023295"/>
    </source>
</evidence>
<dbReference type="InterPro" id="IPR019801">
    <property type="entry name" value="Glyco_hydro_35_CS"/>
</dbReference>
<name>A0A1D1UIW0_RAMVA</name>
<dbReference type="InterPro" id="IPR048913">
    <property type="entry name" value="BetaGal_gal-bd"/>
</dbReference>
<proteinExistence type="inferred from homology"/>
<feature type="domain" description="Glycoside hydrolase 35 catalytic" evidence="9">
    <location>
        <begin position="54"/>
        <end position="371"/>
    </location>
</feature>
<dbReference type="PIRSF" id="PIRSF006336">
    <property type="entry name" value="B-gal"/>
    <property type="match status" value="1"/>
</dbReference>
<gene>
    <name evidence="12" type="primary">RvY_00067-1</name>
    <name evidence="12" type="synonym">RvY_00067.1</name>
    <name evidence="12" type="ORF">RvY_00067</name>
</gene>
<keyword evidence="13" id="KW-1185">Reference proteome</keyword>
<comment type="similarity">
    <text evidence="1 6">Belongs to the glycosyl hydrolase 35 family.</text>
</comment>
<feature type="active site" description="Proton donor" evidence="4">
    <location>
        <position position="202"/>
    </location>
</feature>
<feature type="active site" description="Nucleophile" evidence="4">
    <location>
        <position position="276"/>
    </location>
</feature>
<evidence type="ECO:0000256" key="7">
    <source>
        <dbReference type="SAM" id="MobiDB-lite"/>
    </source>
</evidence>
<dbReference type="GO" id="GO:0004565">
    <property type="term" value="F:beta-galactosidase activity"/>
    <property type="evidence" value="ECO:0007669"/>
    <property type="project" value="UniProtKB-EC"/>
</dbReference>
<dbReference type="EC" id="3.2.1.23" evidence="5"/>
<dbReference type="PROSITE" id="PS01182">
    <property type="entry name" value="GLYCOSYL_HYDROL_F35"/>
    <property type="match status" value="1"/>
</dbReference>
<dbReference type="AlphaFoldDB" id="A0A1D1UIW0"/>
<dbReference type="InterPro" id="IPR031330">
    <property type="entry name" value="Gly_Hdrlase_35_cat"/>
</dbReference>
<evidence type="ECO:0000256" key="2">
    <source>
        <dbReference type="ARBA" id="ARBA00022801"/>
    </source>
</evidence>
<dbReference type="Proteomes" id="UP000186922">
    <property type="component" value="Unassembled WGS sequence"/>
</dbReference>
<dbReference type="FunFam" id="3.20.20.80:FF:000115">
    <property type="entry name" value="Beta-galactosidase"/>
    <property type="match status" value="1"/>
</dbReference>
<feature type="domain" description="Beta-galactosidase 1-like first all-beta" evidence="10">
    <location>
        <begin position="429"/>
        <end position="534"/>
    </location>
</feature>
<dbReference type="GO" id="GO:0005975">
    <property type="term" value="P:carbohydrate metabolic process"/>
    <property type="evidence" value="ECO:0007669"/>
    <property type="project" value="InterPro"/>
</dbReference>
<sequence>MVKLYLHGIIQLVTVVCVALTSAQAEPIKRYNYYKNLPTDGARRTGVTAAGSNLTLNGKPLRLISGAMHYFRIVPQYWRNRLALLKAAGCNAVETYVPWNLHEPSPGHFDFEGILDVRRYIEIAAELDLMVIFRPGPYICAEWEFGGMPSWLLADDNMKVRSSYAPYVEASDRFLQELIPRIANLQFSQSGGPIIMVQIENEYGGFDQDRRFMDTLRDSLKRFGVTEMLFTSDGPNDLAKGQASDVWLTVNEQTNMGDALDKLTAIQPNKPLMVMEYWSGWFDHWTEHHQTTSMEKFSSELTTILARGASVNFYMFHGGTNFAFMNGANMGLFNVSAGYQPTITSYDYDALVSEDGRVTQKWHKTRELLAQFGLLPEELQDPTQNAAPKSLGRMQVDGWLPLTTLNSFFPSFQLESPLWMEKLKYKPSGQSYGFIAYERILPESSGELLLGEMHDRALILVEGQQHALIDFAASLKKAHTIKLTNSVAGQKVTILVENMGRVNYGNSADSQRKGLMGQVTLNGKPLTGWTVRPMEFTSVDVAAIFNPTTAWDGLSPSTSVPACFRFTLNLDEEPTQDTFLGMEGWGRGVAFVNGFNLGRYWPTAGPTKTMYVPAPLLKKGRNTFILFELHTVDNVLQSVAQPNLGPVQPHQPATSMSPQPSSSPSSHHDYLFYNVLAAALMMLATITYQH</sequence>
<dbReference type="STRING" id="947166.A0A1D1UIW0"/>
<evidence type="ECO:0000313" key="12">
    <source>
        <dbReference type="EMBL" id="GAU87177.1"/>
    </source>
</evidence>
<accession>A0A1D1UIW0</accession>
<evidence type="ECO:0000256" key="8">
    <source>
        <dbReference type="SAM" id="SignalP"/>
    </source>
</evidence>
<dbReference type="Gene3D" id="3.20.20.80">
    <property type="entry name" value="Glycosidases"/>
    <property type="match status" value="1"/>
</dbReference>
<dbReference type="PRINTS" id="PR00742">
    <property type="entry name" value="GLHYDRLASE35"/>
</dbReference>
<evidence type="ECO:0000256" key="5">
    <source>
        <dbReference type="RuleBase" id="RU000675"/>
    </source>
</evidence>
<evidence type="ECO:0000259" key="9">
    <source>
        <dbReference type="Pfam" id="PF01301"/>
    </source>
</evidence>
<dbReference type="InterPro" id="IPR048912">
    <property type="entry name" value="BetaGal1-like_ABD1"/>
</dbReference>
<feature type="signal peptide" evidence="8">
    <location>
        <begin position="1"/>
        <end position="25"/>
    </location>
</feature>
<organism evidence="12 13">
    <name type="scientific">Ramazzottius varieornatus</name>
    <name type="common">Water bear</name>
    <name type="synonym">Tardigrade</name>
    <dbReference type="NCBI Taxonomy" id="947166"/>
    <lineage>
        <taxon>Eukaryota</taxon>
        <taxon>Metazoa</taxon>
        <taxon>Ecdysozoa</taxon>
        <taxon>Tardigrada</taxon>
        <taxon>Eutardigrada</taxon>
        <taxon>Parachela</taxon>
        <taxon>Hypsibioidea</taxon>
        <taxon>Ramazzottiidae</taxon>
        <taxon>Ramazzottius</taxon>
    </lineage>
</organism>
<keyword evidence="3 5" id="KW-0326">Glycosidase</keyword>
<feature type="region of interest" description="Disordered" evidence="7">
    <location>
        <begin position="642"/>
        <end position="663"/>
    </location>
</feature>
<comment type="catalytic activity">
    <reaction evidence="5">
        <text>Hydrolysis of terminal non-reducing beta-D-galactose residues in beta-D-galactosides.</text>
        <dbReference type="EC" id="3.2.1.23"/>
    </reaction>
</comment>
<evidence type="ECO:0000256" key="1">
    <source>
        <dbReference type="ARBA" id="ARBA00009809"/>
    </source>
</evidence>
<dbReference type="InterPro" id="IPR008979">
    <property type="entry name" value="Galactose-bd-like_sf"/>
</dbReference>
<keyword evidence="2 5" id="KW-0378">Hydrolase</keyword>
<dbReference type="InterPro" id="IPR017853">
    <property type="entry name" value="GH"/>
</dbReference>
<evidence type="ECO:0000259" key="11">
    <source>
        <dbReference type="Pfam" id="PF21467"/>
    </source>
</evidence>
<evidence type="ECO:0000259" key="10">
    <source>
        <dbReference type="Pfam" id="PF21317"/>
    </source>
</evidence>
<dbReference type="Pfam" id="PF21317">
    <property type="entry name" value="BetaGal_ABD_1"/>
    <property type="match status" value="1"/>
</dbReference>
<feature type="domain" description="Beta-galactosidase galactose-binding" evidence="11">
    <location>
        <begin position="561"/>
        <end position="622"/>
    </location>
</feature>
<dbReference type="InterPro" id="IPR001944">
    <property type="entry name" value="Glycoside_Hdrlase_35"/>
</dbReference>
<dbReference type="EMBL" id="BDGG01000001">
    <property type="protein sequence ID" value="GAU87177.1"/>
    <property type="molecule type" value="Genomic_DNA"/>
</dbReference>
<dbReference type="SUPFAM" id="SSF49785">
    <property type="entry name" value="Galactose-binding domain-like"/>
    <property type="match status" value="1"/>
</dbReference>
<dbReference type="InterPro" id="IPR026283">
    <property type="entry name" value="B-gal_1-like"/>
</dbReference>
<evidence type="ECO:0000256" key="6">
    <source>
        <dbReference type="RuleBase" id="RU003679"/>
    </source>
</evidence>
<feature type="chain" id="PRO_5008897260" description="Beta-galactosidase" evidence="8">
    <location>
        <begin position="26"/>
        <end position="690"/>
    </location>
</feature>
<evidence type="ECO:0000313" key="13">
    <source>
        <dbReference type="Proteomes" id="UP000186922"/>
    </source>
</evidence>
<dbReference type="Pfam" id="PF21467">
    <property type="entry name" value="BetaGal_gal-bd"/>
    <property type="match status" value="1"/>
</dbReference>
<dbReference type="PANTHER" id="PTHR23421">
    <property type="entry name" value="BETA-GALACTOSIDASE RELATED"/>
    <property type="match status" value="1"/>
</dbReference>
<dbReference type="SUPFAM" id="SSF51445">
    <property type="entry name" value="(Trans)glycosidases"/>
    <property type="match status" value="1"/>
</dbReference>